<sequence>MQALADLGADLFLELDPKPVLCALGATCLGEDVLRPGSDWLPSLVPDRDEVQVVVESLAALHVRDAAISWHAYFHLAGCRRVDLPTYAFQRHLGAGGRPGQVGAVRAGGTWGLLCPAGQVPGAGELADALSRSGVRLEQVGQLGEAEGFDGLLGLWSSSSNVIDQTRHLRPKVDGAWHLHQLTRSIDAGMFVMLFSISGVLGMPGLAIYAAANTFLDSLAHLRRSQGLPATSLAYGTWQDDGMAAGSTRSTWAHLTQFGLNDLTPSDGLRLLERAVRSKRALTVGASLDSRRLRAYLEDRGGIPPLFYSLLGHGGPPASRSCHLREALAVARREQRADLVIGMVRVLVAKALGFATADEISIDQPLSEIGIDSLTAVLVRNHLAALTGLKLSANLAFLYPNILKALAGFFLSEMQDSLLDDTSSTPRTPVSTVSGANNHSMTEGSAHLDLGAIRKGCLDSSFTFENPSHHTAARLESVFVTGATGFIGAFIVGELLQRHIHVHCLVRADSLDHGRRRIVDTLRAYGLWAAHYDSLLRPLVRDMAQPFLGLLDDDFDHLALRLASRGRGKAVHLISTVGTVPRHVGFDVSEEDYEYNYATSKFLAERMPAAARWRGARASAYRIPFVTASSSTGHFRLDRGDFLHNLIVESIDMFGIIVIQDPAKIGKDFDFTNTRPLSFDDFFKLMIKAGAGRMIVPFPDWRDQALATAGASEKGPLARIAVVLDNCTDENAAAMFGAPPVGQHVLGGNDFPVPPVDDESVGKYINRIFLAQQIGT</sequence>
<dbReference type="InterPro" id="IPR009081">
    <property type="entry name" value="PP-bd_ACP"/>
</dbReference>
<evidence type="ECO:0000313" key="7">
    <source>
        <dbReference type="EMBL" id="PFH56609.1"/>
    </source>
</evidence>
<dbReference type="PANTHER" id="PTHR43775">
    <property type="entry name" value="FATTY ACID SYNTHASE"/>
    <property type="match status" value="1"/>
</dbReference>
<dbReference type="AlphaFoldDB" id="A0A2A9P5A2"/>
<keyword evidence="4" id="KW-0560">Oxidoreductase</keyword>
<dbReference type="STRING" id="268505.A0A2A9P5A2"/>
<dbReference type="OrthoDB" id="5334845at2759"/>
<dbReference type="SUPFAM" id="SSF47336">
    <property type="entry name" value="ACP-like"/>
    <property type="match status" value="1"/>
</dbReference>
<evidence type="ECO:0000256" key="3">
    <source>
        <dbReference type="ARBA" id="ARBA00022603"/>
    </source>
</evidence>
<dbReference type="Gene3D" id="3.40.366.10">
    <property type="entry name" value="Malonyl-Coenzyme A Acyl Carrier Protein, domain 2"/>
    <property type="match status" value="1"/>
</dbReference>
<keyword evidence="8" id="KW-1185">Reference proteome</keyword>
<dbReference type="InterPro" id="IPR006162">
    <property type="entry name" value="Ppantetheine_attach_site"/>
</dbReference>
<proteinExistence type="predicted"/>
<dbReference type="PROSITE" id="PS00012">
    <property type="entry name" value="PHOSPHOPANTETHEINE"/>
    <property type="match status" value="1"/>
</dbReference>
<keyword evidence="5" id="KW-0812">Transmembrane</keyword>
<dbReference type="InterPro" id="IPR020806">
    <property type="entry name" value="PKS_PP-bd"/>
</dbReference>
<dbReference type="InterPro" id="IPR013968">
    <property type="entry name" value="PKS_KR"/>
</dbReference>
<evidence type="ECO:0000256" key="2">
    <source>
        <dbReference type="ARBA" id="ARBA00022553"/>
    </source>
</evidence>
<keyword evidence="1" id="KW-0596">Phosphopantetheine</keyword>
<keyword evidence="5" id="KW-1133">Transmembrane helix</keyword>
<dbReference type="GO" id="GO:0016491">
    <property type="term" value="F:oxidoreductase activity"/>
    <property type="evidence" value="ECO:0007669"/>
    <property type="project" value="UniProtKB-KW"/>
</dbReference>
<reference evidence="7 8" key="2">
    <citation type="journal article" date="2017" name="Sci. Rep.">
        <title>Ant-infecting Ophiocordyceps genomes reveal a high diversity of potential behavioral manipulation genes and a possible major role for enterotoxins.</title>
        <authorList>
            <person name="de Bekker C."/>
            <person name="Ohm R.A."/>
            <person name="Evans H.C."/>
            <person name="Brachmann A."/>
            <person name="Hughes D.P."/>
        </authorList>
    </citation>
    <scope>NUCLEOTIDE SEQUENCE [LARGE SCALE GENOMIC DNA]</scope>
    <source>
        <strain evidence="7 8">SC16a</strain>
    </source>
</reference>
<dbReference type="SUPFAM" id="SSF51735">
    <property type="entry name" value="NAD(P)-binding Rossmann-fold domains"/>
    <property type="match status" value="2"/>
</dbReference>
<dbReference type="GO" id="GO:0032259">
    <property type="term" value="P:methylation"/>
    <property type="evidence" value="ECO:0007669"/>
    <property type="project" value="UniProtKB-KW"/>
</dbReference>
<evidence type="ECO:0000313" key="8">
    <source>
        <dbReference type="Proteomes" id="UP000037136"/>
    </source>
</evidence>
<evidence type="ECO:0000256" key="5">
    <source>
        <dbReference type="SAM" id="Phobius"/>
    </source>
</evidence>
<keyword evidence="3" id="KW-0808">Transferase</keyword>
<dbReference type="Gene3D" id="1.10.1200.10">
    <property type="entry name" value="ACP-like"/>
    <property type="match status" value="1"/>
</dbReference>
<feature type="transmembrane region" description="Helical" evidence="5">
    <location>
        <begin position="191"/>
        <end position="212"/>
    </location>
</feature>
<dbReference type="GO" id="GO:0006633">
    <property type="term" value="P:fatty acid biosynthetic process"/>
    <property type="evidence" value="ECO:0007669"/>
    <property type="project" value="TreeGrafter"/>
</dbReference>
<dbReference type="GO" id="GO:0031177">
    <property type="term" value="F:phosphopantetheine binding"/>
    <property type="evidence" value="ECO:0007669"/>
    <property type="project" value="InterPro"/>
</dbReference>
<keyword evidence="2" id="KW-0597">Phosphoprotein</keyword>
<feature type="domain" description="Carrier" evidence="6">
    <location>
        <begin position="338"/>
        <end position="413"/>
    </location>
</feature>
<protein>
    <recommendedName>
        <fullName evidence="6">Carrier domain-containing protein</fullName>
    </recommendedName>
</protein>
<dbReference type="InterPro" id="IPR036736">
    <property type="entry name" value="ACP-like_sf"/>
</dbReference>
<dbReference type="Pfam" id="PF00550">
    <property type="entry name" value="PP-binding"/>
    <property type="match status" value="1"/>
</dbReference>
<reference evidence="7 8" key="1">
    <citation type="journal article" date="2015" name="BMC Genomics">
        <title>Gene expression during zombie ant biting behavior reflects the complexity underlying fungal parasitic behavioral manipulation.</title>
        <authorList>
            <person name="de Bekker C."/>
            <person name="Ohm R.A."/>
            <person name="Loreto R.G."/>
            <person name="Sebastian A."/>
            <person name="Albert I."/>
            <person name="Merrow M."/>
            <person name="Brachmann A."/>
            <person name="Hughes D.P."/>
        </authorList>
    </citation>
    <scope>NUCLEOTIDE SEQUENCE [LARGE SCALE GENOMIC DNA]</scope>
    <source>
        <strain evidence="7 8">SC16a</strain>
    </source>
</reference>
<dbReference type="Gene3D" id="3.40.50.720">
    <property type="entry name" value="NAD(P)-binding Rossmann-like Domain"/>
    <property type="match status" value="2"/>
</dbReference>
<evidence type="ECO:0000259" key="6">
    <source>
        <dbReference type="PROSITE" id="PS50075"/>
    </source>
</evidence>
<keyword evidence="3" id="KW-0489">Methyltransferase</keyword>
<name>A0A2A9P5A2_OPHUN</name>
<dbReference type="Pfam" id="PF08659">
    <property type="entry name" value="KR"/>
    <property type="match status" value="1"/>
</dbReference>
<evidence type="ECO:0000256" key="1">
    <source>
        <dbReference type="ARBA" id="ARBA00022450"/>
    </source>
</evidence>
<dbReference type="SMART" id="SM00822">
    <property type="entry name" value="PKS_KR"/>
    <property type="match status" value="1"/>
</dbReference>
<gene>
    <name evidence="7" type="ORF">XA68_16258</name>
</gene>
<dbReference type="InterPro" id="IPR036291">
    <property type="entry name" value="NAD(P)-bd_dom_sf"/>
</dbReference>
<dbReference type="SMART" id="SM00823">
    <property type="entry name" value="PKS_PP"/>
    <property type="match status" value="1"/>
</dbReference>
<dbReference type="InterPro" id="IPR001227">
    <property type="entry name" value="Ac_transferase_dom_sf"/>
</dbReference>
<dbReference type="EMBL" id="LAZP02000543">
    <property type="protein sequence ID" value="PFH56609.1"/>
    <property type="molecule type" value="Genomic_DNA"/>
</dbReference>
<dbReference type="Gene3D" id="3.30.70.3290">
    <property type="match status" value="1"/>
</dbReference>
<dbReference type="GO" id="GO:0004312">
    <property type="term" value="F:fatty acid synthase activity"/>
    <property type="evidence" value="ECO:0007669"/>
    <property type="project" value="TreeGrafter"/>
</dbReference>
<comment type="caution">
    <text evidence="7">The sequence shown here is derived from an EMBL/GenBank/DDBJ whole genome shotgun (WGS) entry which is preliminary data.</text>
</comment>
<dbReference type="InterPro" id="IPR057326">
    <property type="entry name" value="KR_dom"/>
</dbReference>
<accession>A0A2A9P5A2</accession>
<keyword evidence="5" id="KW-0472">Membrane</keyword>
<evidence type="ECO:0000256" key="4">
    <source>
        <dbReference type="ARBA" id="ARBA00023002"/>
    </source>
</evidence>
<dbReference type="InterPro" id="IPR013120">
    <property type="entry name" value="FAR_NAD-bd"/>
</dbReference>
<dbReference type="Proteomes" id="UP000037136">
    <property type="component" value="Unassembled WGS sequence"/>
</dbReference>
<dbReference type="PROSITE" id="PS50075">
    <property type="entry name" value="CARRIER"/>
    <property type="match status" value="1"/>
</dbReference>
<dbReference type="GO" id="GO:0008168">
    <property type="term" value="F:methyltransferase activity"/>
    <property type="evidence" value="ECO:0007669"/>
    <property type="project" value="UniProtKB-KW"/>
</dbReference>
<dbReference type="PANTHER" id="PTHR43775:SF37">
    <property type="entry name" value="SI:DKEY-61P9.11"/>
    <property type="match status" value="1"/>
</dbReference>
<organism evidence="7 8">
    <name type="scientific">Ophiocordyceps unilateralis</name>
    <name type="common">Zombie-ant fungus</name>
    <name type="synonym">Torrubia unilateralis</name>
    <dbReference type="NCBI Taxonomy" id="268505"/>
    <lineage>
        <taxon>Eukaryota</taxon>
        <taxon>Fungi</taxon>
        <taxon>Dikarya</taxon>
        <taxon>Ascomycota</taxon>
        <taxon>Pezizomycotina</taxon>
        <taxon>Sordariomycetes</taxon>
        <taxon>Hypocreomycetidae</taxon>
        <taxon>Hypocreales</taxon>
        <taxon>Ophiocordycipitaceae</taxon>
        <taxon>Ophiocordyceps</taxon>
    </lineage>
</organism>
<dbReference type="Pfam" id="PF07993">
    <property type="entry name" value="NAD_binding_4"/>
    <property type="match status" value="2"/>
</dbReference>
<dbReference type="InterPro" id="IPR050091">
    <property type="entry name" value="PKS_NRPS_Biosynth_Enz"/>
</dbReference>